<dbReference type="PANTHER" id="PTHR30543:SF21">
    <property type="entry name" value="NAD(P)H-DEPENDENT FMN REDUCTASE LOT6"/>
    <property type="match status" value="1"/>
</dbReference>
<evidence type="ECO:0000256" key="1">
    <source>
        <dbReference type="ARBA" id="ARBA00001966"/>
    </source>
</evidence>
<sequence>MPDQPHVVALCGSLREESYTRKALRIALDEAEDRGASVDLIDLRELDLPLFDADDDAGDAEELRERVGRADSVLLGTPVYHGSYSSVLKTALDYCGFDEFEHTTVGLLCVAGGSFPITSLDHLQSVARSLDAWVVPHQVALPKARSKFEGAALREASDAERVRTLGQRVVEYATIEPDPPCPESAENVGATH</sequence>
<reference evidence="4 5" key="1">
    <citation type="submission" date="2020-07" db="EMBL/GenBank/DDBJ databases">
        <title>Halosimplex pelagicum sp. nov. and Halosimplex rubrum sp. nov., isolated from salted brown alga Laminaria, and emended description of the genus Halosimplex.</title>
        <authorList>
            <person name="Cui H."/>
        </authorList>
    </citation>
    <scope>NUCLEOTIDE SEQUENCE [LARGE SCALE GENOMIC DNA]</scope>
    <source>
        <strain evidence="4 5">R27</strain>
    </source>
</reference>
<evidence type="ECO:0000313" key="4">
    <source>
        <dbReference type="EMBL" id="QLH80063.1"/>
    </source>
</evidence>
<dbReference type="GO" id="GO:0016491">
    <property type="term" value="F:oxidoreductase activity"/>
    <property type="evidence" value="ECO:0007669"/>
    <property type="project" value="InterPro"/>
</dbReference>
<dbReference type="Proteomes" id="UP000509667">
    <property type="component" value="Chromosome"/>
</dbReference>
<feature type="domain" description="NADPH-dependent FMN reductase-like" evidence="3">
    <location>
        <begin position="6"/>
        <end position="144"/>
    </location>
</feature>
<protein>
    <submittedName>
        <fullName evidence="4">NAD(P)H-dependent oxidoreductase</fullName>
    </submittedName>
</protein>
<dbReference type="AlphaFoldDB" id="A0A7D5P3M1"/>
<comment type="similarity">
    <text evidence="2">Belongs to the SsuE family. Isf subfamily.</text>
</comment>
<dbReference type="GeneID" id="56080180"/>
<dbReference type="EMBL" id="CP058910">
    <property type="protein sequence ID" value="QLH80063.1"/>
    <property type="molecule type" value="Genomic_DNA"/>
</dbReference>
<dbReference type="GO" id="GO:0010181">
    <property type="term" value="F:FMN binding"/>
    <property type="evidence" value="ECO:0007669"/>
    <property type="project" value="TreeGrafter"/>
</dbReference>
<evidence type="ECO:0000259" key="3">
    <source>
        <dbReference type="Pfam" id="PF03358"/>
    </source>
</evidence>
<evidence type="ECO:0000313" key="5">
    <source>
        <dbReference type="Proteomes" id="UP000509667"/>
    </source>
</evidence>
<comment type="cofactor">
    <cofactor evidence="1">
        <name>[4Fe-4S] cluster</name>
        <dbReference type="ChEBI" id="CHEBI:49883"/>
    </cofactor>
</comment>
<name>A0A7D5P3M1_9EURY</name>
<dbReference type="InterPro" id="IPR005025">
    <property type="entry name" value="FMN_Rdtase-like_dom"/>
</dbReference>
<dbReference type="Gene3D" id="3.40.50.360">
    <property type="match status" value="1"/>
</dbReference>
<gene>
    <name evidence="4" type="ORF">HZS55_19915</name>
</gene>
<accession>A0A7D5P3M1</accession>
<dbReference type="SUPFAM" id="SSF52218">
    <property type="entry name" value="Flavoproteins"/>
    <property type="match status" value="1"/>
</dbReference>
<organism evidence="4 5">
    <name type="scientific">Halosimplex rubrum</name>
    <dbReference type="NCBI Taxonomy" id="869889"/>
    <lineage>
        <taxon>Archaea</taxon>
        <taxon>Methanobacteriati</taxon>
        <taxon>Methanobacteriota</taxon>
        <taxon>Stenosarchaea group</taxon>
        <taxon>Halobacteria</taxon>
        <taxon>Halobacteriales</taxon>
        <taxon>Haloarculaceae</taxon>
        <taxon>Halosimplex</taxon>
    </lineage>
</organism>
<evidence type="ECO:0000256" key="2">
    <source>
        <dbReference type="ARBA" id="ARBA00038292"/>
    </source>
</evidence>
<dbReference type="RefSeq" id="WP_179911931.1">
    <property type="nucleotide sequence ID" value="NZ_CP058910.1"/>
</dbReference>
<proteinExistence type="inferred from homology"/>
<dbReference type="InterPro" id="IPR029039">
    <property type="entry name" value="Flavoprotein-like_sf"/>
</dbReference>
<dbReference type="KEGG" id="hrr:HZS55_19915"/>
<keyword evidence="5" id="KW-1185">Reference proteome</keyword>
<dbReference type="GO" id="GO:0005829">
    <property type="term" value="C:cytosol"/>
    <property type="evidence" value="ECO:0007669"/>
    <property type="project" value="TreeGrafter"/>
</dbReference>
<dbReference type="Pfam" id="PF03358">
    <property type="entry name" value="FMN_red"/>
    <property type="match status" value="1"/>
</dbReference>
<dbReference type="PANTHER" id="PTHR30543">
    <property type="entry name" value="CHROMATE REDUCTASE"/>
    <property type="match status" value="1"/>
</dbReference>
<dbReference type="InterPro" id="IPR050712">
    <property type="entry name" value="NAD(P)H-dep_reductase"/>
</dbReference>
<dbReference type="OrthoDB" id="9059at2157"/>